<proteinExistence type="predicted"/>
<dbReference type="Pfam" id="PF14111">
    <property type="entry name" value="DUF4283"/>
    <property type="match status" value="1"/>
</dbReference>
<dbReference type="Pfam" id="PF00078">
    <property type="entry name" value="RVT_1"/>
    <property type="match status" value="1"/>
</dbReference>
<dbReference type="OrthoDB" id="688652at2759"/>
<dbReference type="Pfam" id="PF13966">
    <property type="entry name" value="zf-RVT"/>
    <property type="match status" value="1"/>
</dbReference>
<dbReference type="GO" id="GO:0003676">
    <property type="term" value="F:nucleic acid binding"/>
    <property type="evidence" value="ECO:0007669"/>
    <property type="project" value="InterPro"/>
</dbReference>
<reference evidence="3 4" key="1">
    <citation type="submission" date="2020-12" db="EMBL/GenBank/DDBJ databases">
        <title>Concerted genomic and epigenomic changes stabilize Arabidopsis allopolyploids.</title>
        <authorList>
            <person name="Chen Z."/>
        </authorList>
    </citation>
    <scope>NUCLEOTIDE SEQUENCE [LARGE SCALE GENOMIC DNA]</scope>
    <source>
        <strain evidence="3">As9502</strain>
        <tissue evidence="3">Leaf</tissue>
    </source>
</reference>
<feature type="region of interest" description="Disordered" evidence="1">
    <location>
        <begin position="475"/>
        <end position="591"/>
    </location>
</feature>
<feature type="compositionally biased region" description="Basic and acidic residues" evidence="1">
    <location>
        <begin position="304"/>
        <end position="321"/>
    </location>
</feature>
<dbReference type="CDD" id="cd01650">
    <property type="entry name" value="RT_nLTR_like"/>
    <property type="match status" value="1"/>
</dbReference>
<feature type="compositionally biased region" description="Basic and acidic residues" evidence="1">
    <location>
        <begin position="372"/>
        <end position="396"/>
    </location>
</feature>
<comment type="caution">
    <text evidence="3">The sequence shown here is derived from an EMBL/GenBank/DDBJ whole genome shotgun (WGS) entry which is preliminary data.</text>
</comment>
<sequence>MSQRIPYSAKGKGISQHYNDSTRYSQKAYSASDLGTHSSYQRQRVEKESVQDFSAPPLKRIRAPDLDNSDLIRDNALTLMGRLTNPSLQRLWSLIPYLSNRWNLKGKAIGSDLGNGCFQFRFEYEEDLSKVLDNRPYHFDQWMVILQKWEPIISSSFPSQIPFWIELQGLPMHFWKKQMIFKIGDELGTILDHEITSAAAKIKVEINGLAPLTKKTLVEFSDGKEALVTLDYKNLKKHCFHCHRLSHEINTCPGLEKEKPPTNLPLLSPSIRNSTPNRAAARYSNEKLKERPRGDLSSQSRTYVSREDYNSSKKQYEERGTRPHTPLGTRAYENRFTSKRRSPQRSLDYSRKSPGRSFSGQHYNSHRPILQWRERTSLSREEPERSENSRTRRPPLERGSTAGESSSPIPRPVPTTEQIMGELREVTVQYTNCADPTESMARKQRVLQGEARGLMAETAAQILAASSLTNTLTGVPSEPQIPLPQSPDLPIHPANLTAKGPAAVKKRRGRPPLNKHVNKSPLNLTGAKSSKRNKEIIQNSPRRKSNGDSANGTGENKTGANPRKSAKQRLSLPDEVAGPSNARDPPVPTLHDLNYTSSKLVSPHSRGGGGLALMWNQLVEIEILAECSNFIDSRIKAEGRCFFATFIYGEPERAKRKEIWNQLSVLGQERTEPWILTGDFNDIIDSSEKQGGVTRPEGSFVDLRTLMSECDLYDLRHTGNFLSWRGKRHEHLVLCRLDRAMSNSSWAEAYPSGRCDYLRFEGSDHRPLVTYFDLQKKKKKGIFRYDRRYRNNKEVTKLVIENWRSNEYEEFEVKISRCRTAIIAWSRETQVNSQKRIEECRKKLELAMINPESSTELITKINEELRLAYKEEEEFWKQRSRQLWLTLGEKNTGYFHAITKSRKAINKFSVIENEAGQPCYEESEILEVIVDYYTNLFTMQEVDKEQRLKVVHEALQPCISEEINCKLIAIPSAEEIKLACFSIHADKAPGPDGFSASFFHTNWSTVSTQLILEVQEFFSSGFLPANTNSTHVRLIPKIVSPQKMADYRPIALCSVYYKVIAKLLTKRLQPILANIIAENQSAFVPQRAIADNVLITHEVLHYLHTSDAKKRCFMAVKTDMSKAYDRIEWDFVKMVLERLGFHHIWVNWIMQCIITVSYSYLLNGSAQGTVTPQRGLRQGDPLSPYIFILCSEVLSGLCNKAQTENRITGIKVGKKSPRLNHLLFADDTMFFCKSDIEDCSTLLNILQKYEMASGQMINPHKSAVTFSKRTIPEVRRRVKEQLGIEKEGGLGKYLGLPELFGRKKKDLFSMIVDRIRQKACSWSSKFFSSAGKVIMLKSVLAAMPSYTMSCFKLPNSLYKRIQSALTRFWWDDKMDKKKMCWVSWKKLTNSKREGGLGFRDLQSFNDALLAKVSWRLLTNPSSLLARTLLGKYCHSTPFLESSIPSNTSHGWRGICIGRDLIKTNLGRVIGDGKSTRIWHDPWLSLNVPSRPMGPAPESSHNLLVAELISPVTLDWDREKIQKILPEWEETILEIKASTLGASDSYAWLPSKIGQYSAKSGYYESLNYATGPESLHQQDDTRDFNWTSNIWNIKCSPKTKFFLWKVMKEALPLGVNLKRRNINLAAVCPFCGEEETALHLFFKCNYAQTIWDLAPLKTPIDCEQLPSFRTGLEASKLLTCLPPSGISEGPLLPWIVWAIWLSRNQRIFKDRTSSPMETLSHALSLAREWQQAQSIPADPSPKPPAQAPRREVSGDTCVCYTDAAWIAKSRAAGFGWTFTNRLEGSCREGSASSYHIRSALTAEAVAIHSALQQALSLGIKNISIASDAKQVIEALKSEIPPVELHGIHHDILNLSLNFSSISFNFIPREQNRVADAIAKSSLRSLVSET</sequence>
<dbReference type="Proteomes" id="UP000694251">
    <property type="component" value="Chromosome 9"/>
</dbReference>
<dbReference type="InterPro" id="IPR044730">
    <property type="entry name" value="RNase_H-like_dom_plant"/>
</dbReference>
<protein>
    <submittedName>
        <fullName evidence="3">Ribonuclease H domain</fullName>
    </submittedName>
</protein>
<dbReference type="InterPro" id="IPR025558">
    <property type="entry name" value="DUF4283"/>
</dbReference>
<name>A0A8T2AN73_ARASU</name>
<dbReference type="CDD" id="cd06222">
    <property type="entry name" value="RNase_H_like"/>
    <property type="match status" value="1"/>
</dbReference>
<accession>A0A8T2AN73</accession>
<dbReference type="InterPro" id="IPR026960">
    <property type="entry name" value="RVT-Znf"/>
</dbReference>
<dbReference type="PROSITE" id="PS50878">
    <property type="entry name" value="RT_POL"/>
    <property type="match status" value="1"/>
</dbReference>
<evidence type="ECO:0000259" key="2">
    <source>
        <dbReference type="PROSITE" id="PS50878"/>
    </source>
</evidence>
<dbReference type="EMBL" id="JAEFBJ010000009">
    <property type="protein sequence ID" value="KAG7573416.1"/>
    <property type="molecule type" value="Genomic_DNA"/>
</dbReference>
<dbReference type="PANTHER" id="PTHR33116:SF86">
    <property type="entry name" value="REVERSE TRANSCRIPTASE DOMAIN-CONTAINING PROTEIN"/>
    <property type="match status" value="1"/>
</dbReference>
<evidence type="ECO:0000313" key="3">
    <source>
        <dbReference type="EMBL" id="KAG7573416.1"/>
    </source>
</evidence>
<dbReference type="InterPro" id="IPR000477">
    <property type="entry name" value="RT_dom"/>
</dbReference>
<gene>
    <name evidence="3" type="ORF">ISN44_As09g017010</name>
</gene>
<feature type="region of interest" description="Disordered" evidence="1">
    <location>
        <begin position="255"/>
        <end position="415"/>
    </location>
</feature>
<dbReference type="Pfam" id="PF03372">
    <property type="entry name" value="Exo_endo_phos"/>
    <property type="match status" value="1"/>
</dbReference>
<organism evidence="3 4">
    <name type="scientific">Arabidopsis suecica</name>
    <name type="common">Swedish thale-cress</name>
    <name type="synonym">Cardaminopsis suecica</name>
    <dbReference type="NCBI Taxonomy" id="45249"/>
    <lineage>
        <taxon>Eukaryota</taxon>
        <taxon>Viridiplantae</taxon>
        <taxon>Streptophyta</taxon>
        <taxon>Embryophyta</taxon>
        <taxon>Tracheophyta</taxon>
        <taxon>Spermatophyta</taxon>
        <taxon>Magnoliopsida</taxon>
        <taxon>eudicotyledons</taxon>
        <taxon>Gunneridae</taxon>
        <taxon>Pentapetalae</taxon>
        <taxon>rosids</taxon>
        <taxon>malvids</taxon>
        <taxon>Brassicales</taxon>
        <taxon>Brassicaceae</taxon>
        <taxon>Camelineae</taxon>
        <taxon>Arabidopsis</taxon>
    </lineage>
</organism>
<feature type="domain" description="Reverse transcriptase" evidence="2">
    <location>
        <begin position="1016"/>
        <end position="1298"/>
    </location>
</feature>
<feature type="compositionally biased region" description="Basic and acidic residues" evidence="1">
    <location>
        <begin position="284"/>
        <end position="294"/>
    </location>
</feature>
<evidence type="ECO:0000313" key="4">
    <source>
        <dbReference type="Proteomes" id="UP000694251"/>
    </source>
</evidence>
<feature type="compositionally biased region" description="Polar residues" evidence="1">
    <location>
        <begin position="547"/>
        <end position="559"/>
    </location>
</feature>
<dbReference type="PANTHER" id="PTHR33116">
    <property type="entry name" value="REVERSE TRANSCRIPTASE ZINC-BINDING DOMAIN-CONTAINING PROTEIN-RELATED-RELATED"/>
    <property type="match status" value="1"/>
</dbReference>
<dbReference type="GO" id="GO:0004523">
    <property type="term" value="F:RNA-DNA hybrid ribonuclease activity"/>
    <property type="evidence" value="ECO:0007669"/>
    <property type="project" value="InterPro"/>
</dbReference>
<dbReference type="InterPro" id="IPR005135">
    <property type="entry name" value="Endo/exonuclease/phosphatase"/>
</dbReference>
<evidence type="ECO:0000256" key="1">
    <source>
        <dbReference type="SAM" id="MobiDB-lite"/>
    </source>
</evidence>
<keyword evidence="4" id="KW-1185">Reference proteome</keyword>
<dbReference type="Pfam" id="PF13456">
    <property type="entry name" value="RVT_3"/>
    <property type="match status" value="1"/>
</dbReference>
<dbReference type="InterPro" id="IPR002156">
    <property type="entry name" value="RNaseH_domain"/>
</dbReference>